<feature type="transmembrane region" description="Helical" evidence="8">
    <location>
        <begin position="652"/>
        <end position="671"/>
    </location>
</feature>
<feature type="transmembrane region" description="Helical" evidence="8">
    <location>
        <begin position="962"/>
        <end position="986"/>
    </location>
</feature>
<dbReference type="GeneID" id="92010920"/>
<evidence type="ECO:0000256" key="5">
    <source>
        <dbReference type="ARBA" id="ARBA00023136"/>
    </source>
</evidence>
<feature type="transmembrane region" description="Helical" evidence="8">
    <location>
        <begin position="710"/>
        <end position="727"/>
    </location>
</feature>
<evidence type="ECO:0000313" key="9">
    <source>
        <dbReference type="EMBL" id="KAL0257672.1"/>
    </source>
</evidence>
<dbReference type="InterPro" id="IPR002110">
    <property type="entry name" value="Ankyrin_rpt"/>
</dbReference>
<gene>
    <name evidence="9" type="ORF">SLS55_006835</name>
</gene>
<evidence type="ECO:0000256" key="2">
    <source>
        <dbReference type="ARBA" id="ARBA00006434"/>
    </source>
</evidence>
<feature type="transmembrane region" description="Helical" evidence="8">
    <location>
        <begin position="616"/>
        <end position="640"/>
    </location>
</feature>
<organism evidence="9 10">
    <name type="scientific">Diplodia seriata</name>
    <dbReference type="NCBI Taxonomy" id="420778"/>
    <lineage>
        <taxon>Eukaryota</taxon>
        <taxon>Fungi</taxon>
        <taxon>Dikarya</taxon>
        <taxon>Ascomycota</taxon>
        <taxon>Pezizomycotina</taxon>
        <taxon>Dothideomycetes</taxon>
        <taxon>Dothideomycetes incertae sedis</taxon>
        <taxon>Botryosphaeriales</taxon>
        <taxon>Botryosphaeriaceae</taxon>
        <taxon>Diplodia</taxon>
    </lineage>
</organism>
<protein>
    <recommendedName>
        <fullName evidence="11">Urea active transporter</fullName>
    </recommendedName>
</protein>
<feature type="transmembrane region" description="Helical" evidence="8">
    <location>
        <begin position="792"/>
        <end position="810"/>
    </location>
</feature>
<evidence type="ECO:0000256" key="3">
    <source>
        <dbReference type="ARBA" id="ARBA00022692"/>
    </source>
</evidence>
<evidence type="ECO:0000256" key="7">
    <source>
        <dbReference type="SAM" id="MobiDB-lite"/>
    </source>
</evidence>
<comment type="similarity">
    <text evidence="2">Belongs to the sodium:solute symporter (SSF) (TC 2.A.21) family.</text>
</comment>
<keyword evidence="6" id="KW-0040">ANK repeat</keyword>
<feature type="transmembrane region" description="Helical" evidence="8">
    <location>
        <begin position="816"/>
        <end position="840"/>
    </location>
</feature>
<feature type="transmembrane region" description="Helical" evidence="8">
    <location>
        <begin position="575"/>
        <end position="595"/>
    </location>
</feature>
<dbReference type="InterPro" id="IPR001734">
    <property type="entry name" value="Na/solute_symporter"/>
</dbReference>
<comment type="caution">
    <text evidence="9">The sequence shown here is derived from an EMBL/GenBank/DDBJ whole genome shotgun (WGS) entry which is preliminary data.</text>
</comment>
<accession>A0ABR3CAL1</accession>
<feature type="transmembrane region" description="Helical" evidence="8">
    <location>
        <begin position="417"/>
        <end position="434"/>
    </location>
</feature>
<feature type="transmembrane region" description="Helical" evidence="8">
    <location>
        <begin position="548"/>
        <end position="569"/>
    </location>
</feature>
<keyword evidence="10" id="KW-1185">Reference proteome</keyword>
<keyword evidence="5 8" id="KW-0472">Membrane</keyword>
<dbReference type="PROSITE" id="PS50297">
    <property type="entry name" value="ANK_REP_REGION"/>
    <property type="match status" value="1"/>
</dbReference>
<feature type="transmembrane region" description="Helical" evidence="8">
    <location>
        <begin position="887"/>
        <end position="909"/>
    </location>
</feature>
<evidence type="ECO:0000256" key="6">
    <source>
        <dbReference type="PROSITE-ProRule" id="PRU00023"/>
    </source>
</evidence>
<dbReference type="Gene3D" id="1.20.1730.10">
    <property type="entry name" value="Sodium/glucose cotransporter"/>
    <property type="match status" value="1"/>
</dbReference>
<dbReference type="EMBL" id="JAJVCZ030000007">
    <property type="protein sequence ID" value="KAL0257672.1"/>
    <property type="molecule type" value="Genomic_DNA"/>
</dbReference>
<dbReference type="PROSITE" id="PS50088">
    <property type="entry name" value="ANK_REPEAT"/>
    <property type="match status" value="1"/>
</dbReference>
<keyword evidence="4 8" id="KW-1133">Transmembrane helix</keyword>
<feature type="region of interest" description="Disordered" evidence="7">
    <location>
        <begin position="1001"/>
        <end position="1044"/>
    </location>
</feature>
<sequence>MKASSTQLTALTRAALHQKEEVGAGECPFCDEWENALRSVNEHIPEDQPVLVPRQQYRRHVAHHMENLALFAITPHIAESDEEALCGSNEAALHELDDPSKHKGERHFATLFDDEEAEEAPLHFAAANGLFEDVKLLLDGGEDPNSLNAAGTTAVELAEYEGHHEITNYLLLALQTYQRPIPCTSVDIKDMGDFMNSSLLDAPSGYSPQQYESFTAPEHPPTSIKVNHGSGQSFVIMVQKSPVSDDDSLRVSWNEYSNEGLQEFSILRTETWITKPGEPLRTKIAEYIKKWVDNETEGFPLETTMTGPGFFSIFGILRLVQRYYKKTNETILGKAAYLYTAFSLVGQPTLMERDSTGGDTEGRVTIPDSRYNGETLAPGRIDKAIKYELTALWRSYHDEVLEELSSLFTSVYSGDRLRNWTAIFTVTITLLMVWEKMQYEFRRKDVTKGEELCAEMERIAVPVLTGLVQAISQKLPSFTEWDTKKHQHLLGSNKATNCLMTEIGWFVMENGMVFVTRILKKTVGEDNKKTEVFMTANRSVTRGLTSSAVISSWLWSTAMLGSSLVGYQYGVSGPFWFAAGCSPMIVFFALLGISCKRKIPEAHTLLEIIRIRYGNIAHVVYMVLCLLNNLFACANMLLGASAVITAMFLTDYLHTFTILIILCFFTVKAFTVEEIGSLSNLFDILQQAGIRHPVSGNHDGSYLTMTSKGGILFGIIHICANFGLVIMDTSFFIKAFAASPSAVVPGYVIGGIAYFAIPWATGTLASAIVLGLEATTSPLSPTYPRRMTETEVSAGLVLPYAFMAVAGRGAGAACVLLITFMAVTSTLSAQLIAVSSILAFDVYRTYMRPSATDADVIRASHAGVVAFAVVAAAFSTLLHGVGIDLGWTLYMLGIVTCPGIFPTALAVLWRGQSRAAAVGAPVLGMATGIAVWLGTAYAFEGEIGIASTGATLPSDIGARQFFAAWLVVAIVWLWGTLLVAGFYPLVDGRDQIVAVWRGLRSGSGTKSRKDNIGSSTSASDGEGNGADGPKSTRQQSPGITKDESSLDVIARAEALEK</sequence>
<dbReference type="Proteomes" id="UP001430584">
    <property type="component" value="Unassembled WGS sequence"/>
</dbReference>
<evidence type="ECO:0000256" key="4">
    <source>
        <dbReference type="ARBA" id="ARBA00022989"/>
    </source>
</evidence>
<dbReference type="PANTHER" id="PTHR46154">
    <property type="match status" value="1"/>
</dbReference>
<dbReference type="SUPFAM" id="SSF48403">
    <property type="entry name" value="Ankyrin repeat"/>
    <property type="match status" value="1"/>
</dbReference>
<dbReference type="CDD" id="cd11476">
    <property type="entry name" value="SLC5sbd_DUR3"/>
    <property type="match status" value="1"/>
</dbReference>
<dbReference type="InterPro" id="IPR031155">
    <property type="entry name" value="DUR"/>
</dbReference>
<feature type="transmembrane region" description="Helical" evidence="8">
    <location>
        <begin position="747"/>
        <end position="772"/>
    </location>
</feature>
<dbReference type="Gene3D" id="1.25.40.20">
    <property type="entry name" value="Ankyrin repeat-containing domain"/>
    <property type="match status" value="1"/>
</dbReference>
<dbReference type="InterPro" id="IPR036770">
    <property type="entry name" value="Ankyrin_rpt-contain_sf"/>
</dbReference>
<dbReference type="PANTHER" id="PTHR46154:SF1">
    <property type="entry name" value="ACTIVE TRANSPORTER, PUTATIVE (AFU_ORTHOLOGUE AFUA_1G17570)-RELATED"/>
    <property type="match status" value="1"/>
</dbReference>
<feature type="repeat" description="ANK" evidence="6">
    <location>
        <begin position="117"/>
        <end position="149"/>
    </location>
</feature>
<evidence type="ECO:0000313" key="10">
    <source>
        <dbReference type="Proteomes" id="UP001430584"/>
    </source>
</evidence>
<feature type="transmembrane region" description="Helical" evidence="8">
    <location>
        <begin position="861"/>
        <end position="881"/>
    </location>
</feature>
<proteinExistence type="inferred from homology"/>
<keyword evidence="3 8" id="KW-0812">Transmembrane</keyword>
<dbReference type="RefSeq" id="XP_066630701.1">
    <property type="nucleotide sequence ID" value="XM_066778264.1"/>
</dbReference>
<reference evidence="9 10" key="1">
    <citation type="submission" date="2024-02" db="EMBL/GenBank/DDBJ databases">
        <title>De novo assembly and annotation of 12 fungi associated with fruit tree decline syndrome in Ontario, Canada.</title>
        <authorList>
            <person name="Sulman M."/>
            <person name="Ellouze W."/>
            <person name="Ilyukhin E."/>
        </authorList>
    </citation>
    <scope>NUCLEOTIDE SEQUENCE [LARGE SCALE GENOMIC DNA]</scope>
    <source>
        <strain evidence="9 10">FDS-637</strain>
    </source>
</reference>
<evidence type="ECO:0000256" key="1">
    <source>
        <dbReference type="ARBA" id="ARBA00004141"/>
    </source>
</evidence>
<dbReference type="InterPro" id="IPR038377">
    <property type="entry name" value="Na/Glc_symporter_sf"/>
</dbReference>
<comment type="subcellular location">
    <subcellularLocation>
        <location evidence="1">Membrane</location>
        <topology evidence="1">Multi-pass membrane protein</topology>
    </subcellularLocation>
</comment>
<dbReference type="PROSITE" id="PS50283">
    <property type="entry name" value="NA_SOLUT_SYMP_3"/>
    <property type="match status" value="1"/>
</dbReference>
<feature type="transmembrane region" description="Helical" evidence="8">
    <location>
        <begin position="916"/>
        <end position="939"/>
    </location>
</feature>
<name>A0ABR3CAL1_9PEZI</name>
<evidence type="ECO:0008006" key="11">
    <source>
        <dbReference type="Google" id="ProtNLM"/>
    </source>
</evidence>
<evidence type="ECO:0000256" key="8">
    <source>
        <dbReference type="SAM" id="Phobius"/>
    </source>
</evidence>